<dbReference type="CDD" id="cd17370">
    <property type="entry name" value="MFS_MJ1317_like"/>
    <property type="match status" value="1"/>
</dbReference>
<dbReference type="PANTHER" id="PTHR23518:SF2">
    <property type="entry name" value="MAJOR FACILITATOR SUPERFAMILY TRANSPORTER"/>
    <property type="match status" value="1"/>
</dbReference>
<feature type="domain" description="Major facilitator superfamily (MFS) profile" evidence="6">
    <location>
        <begin position="12"/>
        <end position="392"/>
    </location>
</feature>
<feature type="transmembrane region" description="Helical" evidence="5">
    <location>
        <begin position="370"/>
        <end position="390"/>
    </location>
</feature>
<evidence type="ECO:0000313" key="7">
    <source>
        <dbReference type="EMBL" id="QLJ52860.1"/>
    </source>
</evidence>
<dbReference type="GO" id="GO:0022857">
    <property type="term" value="F:transmembrane transporter activity"/>
    <property type="evidence" value="ECO:0007669"/>
    <property type="project" value="InterPro"/>
</dbReference>
<feature type="transmembrane region" description="Helical" evidence="5">
    <location>
        <begin position="222"/>
        <end position="241"/>
    </location>
</feature>
<evidence type="ECO:0000259" key="6">
    <source>
        <dbReference type="PROSITE" id="PS50850"/>
    </source>
</evidence>
<evidence type="ECO:0000256" key="1">
    <source>
        <dbReference type="ARBA" id="ARBA00004370"/>
    </source>
</evidence>
<dbReference type="Pfam" id="PF07690">
    <property type="entry name" value="MFS_1"/>
    <property type="match status" value="1"/>
</dbReference>
<protein>
    <submittedName>
        <fullName evidence="7">Putative MFS-type transporter</fullName>
    </submittedName>
</protein>
<dbReference type="InterPro" id="IPR036259">
    <property type="entry name" value="MFS_trans_sf"/>
</dbReference>
<gene>
    <name evidence="7" type="ORF">Sv326_0685</name>
</gene>
<keyword evidence="3 5" id="KW-1133">Transmembrane helix</keyword>
<sequence length="392" mass="42653">MAGRKLFGVGRNIIALGAVSFFTDISSEMIFPILPIFLTSILGASKEAVGLIEGVADSMSSIFDILVGYFSDKFRRRKDFVVAGYGFSSIVKIGIALSTAWWHVLIMRGLERVGKGLRTAPRDSIIAASVNKETRGRAFGLHRSMDTLGAVVGPVFAYIVLRIFGESEAGYRYVFYASLLPAFIAVAVIILFVREPRKKTGIQKKHPFWESLRKTSGEYKKFLLVSVLFSLAYFSFAFFIVRAADIGVKPEDVILLYILYNIIYMLSSVPAGSLSDRIGRKPVIGGAFLLYGVVCLGFAFASSWWHAALLFALYGIFVAADESVNKAYISDLEPDEIRGMALGAYNTAVAAAYLPASILVGVLWTAMGPVVGFGVAAVIAIVSAFALMIYGR</sequence>
<dbReference type="GO" id="GO:0005886">
    <property type="term" value="C:plasma membrane"/>
    <property type="evidence" value="ECO:0007669"/>
    <property type="project" value="UniProtKB-SubCell"/>
</dbReference>
<keyword evidence="2 5" id="KW-0812">Transmembrane</keyword>
<dbReference type="Gene3D" id="1.20.1250.20">
    <property type="entry name" value="MFS general substrate transporter like domains"/>
    <property type="match status" value="2"/>
</dbReference>
<dbReference type="KEGG" id="flt:Sv326_0685"/>
<keyword evidence="4 5" id="KW-0472">Membrane</keyword>
<proteinExistence type="predicted"/>
<dbReference type="PROSITE" id="PS50850">
    <property type="entry name" value="MFS"/>
    <property type="match status" value="1"/>
</dbReference>
<evidence type="ECO:0000313" key="8">
    <source>
        <dbReference type="Proteomes" id="UP000510821"/>
    </source>
</evidence>
<evidence type="ECO:0000256" key="2">
    <source>
        <dbReference type="ARBA" id="ARBA00022692"/>
    </source>
</evidence>
<feature type="transmembrane region" description="Helical" evidence="5">
    <location>
        <begin position="171"/>
        <end position="193"/>
    </location>
</feature>
<feature type="transmembrane region" description="Helical" evidence="5">
    <location>
        <begin position="344"/>
        <end position="364"/>
    </location>
</feature>
<evidence type="ECO:0000256" key="5">
    <source>
        <dbReference type="SAM" id="Phobius"/>
    </source>
</evidence>
<reference evidence="8" key="1">
    <citation type="submission" date="2020-07" db="EMBL/GenBank/DDBJ databases">
        <title>Metabolic diversity and evolutionary history of the archaeal phylum ###Micrarchaeota### uncovered from a freshwater lake metagenome.</title>
        <authorList>
            <person name="Kadnikov V.V."/>
            <person name="Savvichev A.S."/>
            <person name="Mardanov A.V."/>
            <person name="Beletsky A.V."/>
            <person name="Chupakov A.V."/>
            <person name="Kokryatskaya N.M."/>
            <person name="Pimenov N.V."/>
            <person name="Ravin N.V."/>
        </authorList>
    </citation>
    <scope>NUCLEOTIDE SEQUENCE [LARGE SCALE GENOMIC DNA]</scope>
</reference>
<dbReference type="InterPro" id="IPR020846">
    <property type="entry name" value="MFS_dom"/>
</dbReference>
<organism evidence="7 8">
    <name type="scientific">Fermentimicrarchaeum limneticum</name>
    <dbReference type="NCBI Taxonomy" id="2795018"/>
    <lineage>
        <taxon>Archaea</taxon>
        <taxon>Candidatus Micrarchaeota</taxon>
        <taxon>Candidatus Fermentimicrarchaeales</taxon>
        <taxon>Candidatus Fermentimicrarchaeaceae</taxon>
        <taxon>Candidatus Fermentimicrarchaeum</taxon>
    </lineage>
</organism>
<dbReference type="EMBL" id="CP058998">
    <property type="protein sequence ID" value="QLJ52860.1"/>
    <property type="molecule type" value="Genomic_DNA"/>
</dbReference>
<name>A0A7D6BFM3_FERL1</name>
<feature type="transmembrane region" description="Helical" evidence="5">
    <location>
        <begin position="283"/>
        <end position="301"/>
    </location>
</feature>
<feature type="transmembrane region" description="Helical" evidence="5">
    <location>
        <begin position="147"/>
        <end position="165"/>
    </location>
</feature>
<dbReference type="Proteomes" id="UP000510821">
    <property type="component" value="Chromosome"/>
</dbReference>
<dbReference type="SUPFAM" id="SSF103473">
    <property type="entry name" value="MFS general substrate transporter"/>
    <property type="match status" value="1"/>
</dbReference>
<feature type="transmembrane region" description="Helical" evidence="5">
    <location>
        <begin position="13"/>
        <end position="38"/>
    </location>
</feature>
<dbReference type="InterPro" id="IPR005828">
    <property type="entry name" value="MFS_sugar_transport-like"/>
</dbReference>
<evidence type="ECO:0000256" key="4">
    <source>
        <dbReference type="ARBA" id="ARBA00023136"/>
    </source>
</evidence>
<dbReference type="Pfam" id="PF00083">
    <property type="entry name" value="Sugar_tr"/>
    <property type="match status" value="1"/>
</dbReference>
<accession>A0A7D6BFM3</accession>
<feature type="transmembrane region" description="Helical" evidence="5">
    <location>
        <begin position="253"/>
        <end position="271"/>
    </location>
</feature>
<dbReference type="AlphaFoldDB" id="A0A7D6BFM3"/>
<evidence type="ECO:0000256" key="3">
    <source>
        <dbReference type="ARBA" id="ARBA00022989"/>
    </source>
</evidence>
<comment type="subcellular location">
    <subcellularLocation>
        <location evidence="1">Membrane</location>
    </subcellularLocation>
</comment>
<dbReference type="InterPro" id="IPR011701">
    <property type="entry name" value="MFS"/>
</dbReference>
<dbReference type="PANTHER" id="PTHR23518">
    <property type="entry name" value="C-METHYLTRANSFERASE"/>
    <property type="match status" value="1"/>
</dbReference>
<feature type="transmembrane region" description="Helical" evidence="5">
    <location>
        <begin position="82"/>
        <end position="105"/>
    </location>
</feature>